<dbReference type="PANTHER" id="PTHR30409">
    <property type="entry name" value="CARBAMATE KINASE"/>
    <property type="match status" value="1"/>
</dbReference>
<dbReference type="GO" id="GO:0005829">
    <property type="term" value="C:cytosol"/>
    <property type="evidence" value="ECO:0007669"/>
    <property type="project" value="TreeGrafter"/>
</dbReference>
<evidence type="ECO:0000256" key="1">
    <source>
        <dbReference type="ARBA" id="ARBA00011066"/>
    </source>
</evidence>
<dbReference type="EMBL" id="BARS01001402">
    <property type="protein sequence ID" value="GAF71345.1"/>
    <property type="molecule type" value="Genomic_DNA"/>
</dbReference>
<dbReference type="Gene3D" id="3.40.1160.10">
    <property type="entry name" value="Acetylglutamate kinase-like"/>
    <property type="match status" value="1"/>
</dbReference>
<evidence type="ECO:0000256" key="2">
    <source>
        <dbReference type="ARBA" id="ARBA00022679"/>
    </source>
</evidence>
<evidence type="ECO:0000259" key="4">
    <source>
        <dbReference type="Pfam" id="PF00696"/>
    </source>
</evidence>
<name>X0T5I6_9ZZZZ</name>
<evidence type="ECO:0000256" key="3">
    <source>
        <dbReference type="ARBA" id="ARBA00022777"/>
    </source>
</evidence>
<keyword evidence="2" id="KW-0808">Transferase</keyword>
<dbReference type="AlphaFoldDB" id="X0T5I6"/>
<keyword evidence="3" id="KW-0418">Kinase</keyword>
<dbReference type="PANTHER" id="PTHR30409:SF1">
    <property type="entry name" value="CARBAMATE KINASE-RELATED"/>
    <property type="match status" value="1"/>
</dbReference>
<evidence type="ECO:0000313" key="5">
    <source>
        <dbReference type="EMBL" id="GAF71345.1"/>
    </source>
</evidence>
<dbReference type="Pfam" id="PF00696">
    <property type="entry name" value="AA_kinase"/>
    <property type="match status" value="1"/>
</dbReference>
<gene>
    <name evidence="5" type="ORF">S01H1_02779</name>
</gene>
<organism evidence="5">
    <name type="scientific">marine sediment metagenome</name>
    <dbReference type="NCBI Taxonomy" id="412755"/>
    <lineage>
        <taxon>unclassified sequences</taxon>
        <taxon>metagenomes</taxon>
        <taxon>ecological metagenomes</taxon>
    </lineage>
</organism>
<sequence>QQEMGKEKIPAQTMDVVGAMTQGQIGYMLQQTLMNYLVDMGTTVPVCAVVNQVLVNKDDPEFFGDMASKPVGNFFTEEEAKQLKREHPEYIVKKVKPNGEKTWRRTVPSPDPISNVEAEAIKRMVDAGIIVIASGGGGIPVMCDARGRYAGVEAVIDKDLAGERFAEVINADEFLVLTDVEVVKLDYGKPEEKPIFKMTLAEAKKYSDQGHFLAGSMGPKVRACIRFLEWGGRRAVITSLDKAVAALAGETGTHIVENEVE</sequence>
<reference evidence="5" key="1">
    <citation type="journal article" date="2014" name="Front. Microbiol.">
        <title>High frequency of phylogenetically diverse reductive dehalogenase-homologous genes in deep subseafloor sedimentary metagenomes.</title>
        <authorList>
            <person name="Kawai M."/>
            <person name="Futagami T."/>
            <person name="Toyoda A."/>
            <person name="Takaki Y."/>
            <person name="Nishi S."/>
            <person name="Hori S."/>
            <person name="Arai W."/>
            <person name="Tsubouchi T."/>
            <person name="Morono Y."/>
            <person name="Uchiyama I."/>
            <person name="Ito T."/>
            <person name="Fujiyama A."/>
            <person name="Inagaki F."/>
            <person name="Takami H."/>
        </authorList>
    </citation>
    <scope>NUCLEOTIDE SEQUENCE</scope>
    <source>
        <strain evidence="5">Expedition CK06-06</strain>
    </source>
</reference>
<proteinExistence type="inferred from homology"/>
<comment type="caution">
    <text evidence="5">The sequence shown here is derived from an EMBL/GenBank/DDBJ whole genome shotgun (WGS) entry which is preliminary data.</text>
</comment>
<accession>X0T5I6</accession>
<dbReference type="PRINTS" id="PR01469">
    <property type="entry name" value="CARBMTKINASE"/>
</dbReference>
<feature type="non-terminal residue" evidence="5">
    <location>
        <position position="1"/>
    </location>
</feature>
<dbReference type="CDD" id="cd04235">
    <property type="entry name" value="AAK_CK"/>
    <property type="match status" value="1"/>
</dbReference>
<dbReference type="SUPFAM" id="SSF53633">
    <property type="entry name" value="Carbamate kinase-like"/>
    <property type="match status" value="1"/>
</dbReference>
<dbReference type="InterPro" id="IPR001048">
    <property type="entry name" value="Asp/Glu/Uridylate_kinase"/>
</dbReference>
<protein>
    <recommendedName>
        <fullName evidence="4">Aspartate/glutamate/uridylate kinase domain-containing protein</fullName>
    </recommendedName>
</protein>
<dbReference type="InterPro" id="IPR036393">
    <property type="entry name" value="AceGlu_kinase-like_sf"/>
</dbReference>
<dbReference type="InterPro" id="IPR003964">
    <property type="entry name" value="Carb_kinase"/>
</dbReference>
<feature type="domain" description="Aspartate/glutamate/uridylate kinase" evidence="4">
    <location>
        <begin position="96"/>
        <end position="239"/>
    </location>
</feature>
<dbReference type="GO" id="GO:0008804">
    <property type="term" value="F:carbamate kinase activity"/>
    <property type="evidence" value="ECO:0007669"/>
    <property type="project" value="InterPro"/>
</dbReference>
<comment type="similarity">
    <text evidence="1">Belongs to the carbamate kinase family.</text>
</comment>
<dbReference type="GO" id="GO:0019546">
    <property type="term" value="P:L-arginine deiminase pathway"/>
    <property type="evidence" value="ECO:0007669"/>
    <property type="project" value="TreeGrafter"/>
</dbReference>